<protein>
    <submittedName>
        <fullName evidence="2">Nuclear transport factor 2 family protein</fullName>
    </submittedName>
</protein>
<proteinExistence type="predicted"/>
<evidence type="ECO:0000259" key="1">
    <source>
        <dbReference type="Pfam" id="PF13577"/>
    </source>
</evidence>
<evidence type="ECO:0000313" key="3">
    <source>
        <dbReference type="Proteomes" id="UP001199642"/>
    </source>
</evidence>
<dbReference type="RefSeq" id="WP_231820888.1">
    <property type="nucleotide sequence ID" value="NZ_CP082781.1"/>
</dbReference>
<dbReference type="SUPFAM" id="SSF54427">
    <property type="entry name" value="NTF2-like"/>
    <property type="match status" value="1"/>
</dbReference>
<dbReference type="CDD" id="cd00531">
    <property type="entry name" value="NTF2_like"/>
    <property type="match status" value="1"/>
</dbReference>
<keyword evidence="3" id="KW-1185">Reference proteome</keyword>
<dbReference type="Proteomes" id="UP001199642">
    <property type="component" value="Chromosome"/>
</dbReference>
<reference evidence="2 3" key="1">
    <citation type="submission" date="2023-01" db="EMBL/GenBank/DDBJ databases">
        <title>Characterization of estradiol degrading bacteria Microbacterium sp. MZT7 and reveal degrading genes through genome analysis.</title>
        <authorList>
            <person name="Hao P."/>
            <person name="Gao Y."/>
        </authorList>
    </citation>
    <scope>NUCLEOTIDE SEQUENCE [LARGE SCALE GENOMIC DNA]</scope>
    <source>
        <strain evidence="2 3">MZT7</strain>
    </source>
</reference>
<evidence type="ECO:0000313" key="2">
    <source>
        <dbReference type="EMBL" id="UGS27555.1"/>
    </source>
</evidence>
<dbReference type="EMBL" id="CP082781">
    <property type="protein sequence ID" value="UGS27555.1"/>
    <property type="molecule type" value="Genomic_DNA"/>
</dbReference>
<name>A0ABY3RXB6_9MICO</name>
<organism evidence="2 3">
    <name type="scientific">Microbacterium resistens</name>
    <dbReference type="NCBI Taxonomy" id="156977"/>
    <lineage>
        <taxon>Bacteria</taxon>
        <taxon>Bacillati</taxon>
        <taxon>Actinomycetota</taxon>
        <taxon>Actinomycetes</taxon>
        <taxon>Micrococcales</taxon>
        <taxon>Microbacteriaceae</taxon>
        <taxon>Microbacterium</taxon>
    </lineage>
</organism>
<feature type="domain" description="SnoaL-like" evidence="1">
    <location>
        <begin position="11"/>
        <end position="134"/>
    </location>
</feature>
<dbReference type="Gene3D" id="3.10.450.50">
    <property type="match status" value="1"/>
</dbReference>
<dbReference type="InterPro" id="IPR037401">
    <property type="entry name" value="SnoaL-like"/>
</dbReference>
<dbReference type="Pfam" id="PF13577">
    <property type="entry name" value="SnoaL_4"/>
    <property type="match status" value="1"/>
</dbReference>
<gene>
    <name evidence="2" type="ORF">K8F61_05020</name>
</gene>
<accession>A0ABY3RXB6</accession>
<sequence>MPNIPSTIDQILLEHALSQVLIRYATAVDTRELALFDEVFTSDCTSTYGGDYVCHGVEELRRMIDLHMGGCGPTQHLLGNLEVDASDPSRVRSRIHVRAVHAGAGDRADLRYDAVGHYDDEWVLVPAGWRIHRRSMTLLLEIGDRSVMRPAPAVDYPAQDV</sequence>
<dbReference type="InterPro" id="IPR032710">
    <property type="entry name" value="NTF2-like_dom_sf"/>
</dbReference>